<keyword evidence="6" id="KW-0769">Symport</keyword>
<feature type="transmembrane region" description="Helical" evidence="9">
    <location>
        <begin position="187"/>
        <end position="206"/>
    </location>
</feature>
<evidence type="ECO:0000256" key="2">
    <source>
        <dbReference type="ARBA" id="ARBA00008240"/>
    </source>
</evidence>
<name>A0A840B0U8_9SPHN</name>
<feature type="transmembrane region" description="Helical" evidence="9">
    <location>
        <begin position="152"/>
        <end position="175"/>
    </location>
</feature>
<feature type="transmembrane region" description="Helical" evidence="9">
    <location>
        <begin position="399"/>
        <end position="417"/>
    </location>
</feature>
<feature type="transmembrane region" description="Helical" evidence="9">
    <location>
        <begin position="57"/>
        <end position="79"/>
    </location>
</feature>
<dbReference type="PANTHER" id="PTHR43528:SF5">
    <property type="entry name" value="PROLINE_BETAINE TRANSPORTER"/>
    <property type="match status" value="1"/>
</dbReference>
<sequence length="429" mass="46105">MMVAEPGITGQRFKSIIGGSAGNLVEWYDWFAYATFSIYFAPLFFPEGDLTAQLLNTAAIFAAGFLMRPIGAWVMGIYGDKHGRKAGLTLSVLLMAGGSLAIAFAPTYAQAGVVAPTILVIARMVQGLSVGGEYGSSATYLSEMAPAARRGFWSSFQYATLSGGQLLAILVALILQALLSEAQMGDWGWRIPFVIGSMLALCVYLLRRTMSETKSFTNIDQKREHSSLKLLWRDHKRSCILVAVMSGGGGLASYAFTTYMLKYLINTAGFEKQTATLIIAGVLIWSFCLQPIAGMLADRFGRKPLLLIAGAGVALAAVPIYTLVGQATSPIVALALILIPITLHGGYTANNAMVKAELFPAHIRALGVAFPYAVGNTIFAGTLEYVALWFKSSGNETGFFWYVAICVGATVIAYLMLPETRDTSLIEED</sequence>
<dbReference type="InterPro" id="IPR020846">
    <property type="entry name" value="MFS_dom"/>
</dbReference>
<evidence type="ECO:0000313" key="12">
    <source>
        <dbReference type="Proteomes" id="UP000581447"/>
    </source>
</evidence>
<feature type="transmembrane region" description="Helical" evidence="9">
    <location>
        <begin position="330"/>
        <end position="349"/>
    </location>
</feature>
<protein>
    <submittedName>
        <fullName evidence="11">MHS family alpha-ketoglutarate permease-like MFS transporter</fullName>
    </submittedName>
</protein>
<keyword evidence="12" id="KW-1185">Reference proteome</keyword>
<feature type="transmembrane region" description="Helical" evidence="9">
    <location>
        <begin position="27"/>
        <end position="45"/>
    </location>
</feature>
<evidence type="ECO:0000256" key="9">
    <source>
        <dbReference type="SAM" id="Phobius"/>
    </source>
</evidence>
<dbReference type="RefSeq" id="WP_183941844.1">
    <property type="nucleotide sequence ID" value="NZ_BAABBG010000005.1"/>
</dbReference>
<proteinExistence type="inferred from homology"/>
<organism evidence="11 12">
    <name type="scientific">Sphingorhabdus rigui</name>
    <dbReference type="NCBI Taxonomy" id="1282858"/>
    <lineage>
        <taxon>Bacteria</taxon>
        <taxon>Pseudomonadati</taxon>
        <taxon>Pseudomonadota</taxon>
        <taxon>Alphaproteobacteria</taxon>
        <taxon>Sphingomonadales</taxon>
        <taxon>Sphingomonadaceae</taxon>
        <taxon>Sphingorhabdus</taxon>
    </lineage>
</organism>
<dbReference type="PROSITE" id="PS50850">
    <property type="entry name" value="MFS"/>
    <property type="match status" value="1"/>
</dbReference>
<keyword evidence="7 9" id="KW-1133">Transmembrane helix</keyword>
<dbReference type="Proteomes" id="UP000581447">
    <property type="component" value="Unassembled WGS sequence"/>
</dbReference>
<dbReference type="Pfam" id="PF07690">
    <property type="entry name" value="MFS_1"/>
    <property type="match status" value="1"/>
</dbReference>
<dbReference type="PROSITE" id="PS00216">
    <property type="entry name" value="SUGAR_TRANSPORT_1"/>
    <property type="match status" value="1"/>
</dbReference>
<evidence type="ECO:0000256" key="8">
    <source>
        <dbReference type="ARBA" id="ARBA00023136"/>
    </source>
</evidence>
<feature type="transmembrane region" description="Helical" evidence="9">
    <location>
        <begin position="86"/>
        <end position="105"/>
    </location>
</feature>
<feature type="transmembrane region" description="Helical" evidence="9">
    <location>
        <begin position="111"/>
        <end position="131"/>
    </location>
</feature>
<evidence type="ECO:0000256" key="5">
    <source>
        <dbReference type="ARBA" id="ARBA00022692"/>
    </source>
</evidence>
<dbReference type="FunFam" id="1.20.1250.20:FF:000001">
    <property type="entry name" value="Dicarboxylate MFS transporter"/>
    <property type="match status" value="1"/>
</dbReference>
<evidence type="ECO:0000313" key="11">
    <source>
        <dbReference type="EMBL" id="MBB3943543.1"/>
    </source>
</evidence>
<evidence type="ECO:0000256" key="6">
    <source>
        <dbReference type="ARBA" id="ARBA00022847"/>
    </source>
</evidence>
<dbReference type="InterPro" id="IPR011701">
    <property type="entry name" value="MFS"/>
</dbReference>
<feature type="transmembrane region" description="Helical" evidence="9">
    <location>
        <begin position="305"/>
        <end position="324"/>
    </location>
</feature>
<feature type="domain" description="Major facilitator superfamily (MFS) profile" evidence="10">
    <location>
        <begin position="15"/>
        <end position="421"/>
    </location>
</feature>
<dbReference type="PANTHER" id="PTHR43528">
    <property type="entry name" value="ALPHA-KETOGLUTARATE PERMEASE"/>
    <property type="match status" value="1"/>
</dbReference>
<feature type="transmembrane region" description="Helical" evidence="9">
    <location>
        <begin position="273"/>
        <end position="293"/>
    </location>
</feature>
<keyword evidence="5 9" id="KW-0812">Transmembrane</keyword>
<accession>A0A840B0U8</accession>
<reference evidence="11 12" key="1">
    <citation type="submission" date="2020-08" db="EMBL/GenBank/DDBJ databases">
        <title>Genomic Encyclopedia of Type Strains, Phase IV (KMG-IV): sequencing the most valuable type-strain genomes for metagenomic binning, comparative biology and taxonomic classification.</title>
        <authorList>
            <person name="Goeker M."/>
        </authorList>
    </citation>
    <scope>NUCLEOTIDE SEQUENCE [LARGE SCALE GENOMIC DNA]</scope>
    <source>
        <strain evidence="11 12">DSM 29050</strain>
    </source>
</reference>
<comment type="similarity">
    <text evidence="2">Belongs to the major facilitator superfamily. Metabolite:H+ Symporter (MHS) family (TC 2.A.1.6) family.</text>
</comment>
<evidence type="ECO:0000256" key="1">
    <source>
        <dbReference type="ARBA" id="ARBA00004651"/>
    </source>
</evidence>
<feature type="transmembrane region" description="Helical" evidence="9">
    <location>
        <begin position="239"/>
        <end position="261"/>
    </location>
</feature>
<dbReference type="EMBL" id="JACIEA010000002">
    <property type="protein sequence ID" value="MBB3943543.1"/>
    <property type="molecule type" value="Genomic_DNA"/>
</dbReference>
<evidence type="ECO:0000256" key="4">
    <source>
        <dbReference type="ARBA" id="ARBA00022475"/>
    </source>
</evidence>
<dbReference type="Gene3D" id="1.20.1250.20">
    <property type="entry name" value="MFS general substrate transporter like domains"/>
    <property type="match status" value="1"/>
</dbReference>
<evidence type="ECO:0000256" key="3">
    <source>
        <dbReference type="ARBA" id="ARBA00022448"/>
    </source>
</evidence>
<feature type="transmembrane region" description="Helical" evidence="9">
    <location>
        <begin position="361"/>
        <end position="379"/>
    </location>
</feature>
<evidence type="ECO:0000259" key="10">
    <source>
        <dbReference type="PROSITE" id="PS50850"/>
    </source>
</evidence>
<keyword evidence="3" id="KW-0813">Transport</keyword>
<dbReference type="SUPFAM" id="SSF103473">
    <property type="entry name" value="MFS general substrate transporter"/>
    <property type="match status" value="1"/>
</dbReference>
<keyword evidence="4" id="KW-1003">Cell membrane</keyword>
<keyword evidence="8 9" id="KW-0472">Membrane</keyword>
<dbReference type="InterPro" id="IPR036259">
    <property type="entry name" value="MFS_trans_sf"/>
</dbReference>
<dbReference type="CDD" id="cd17367">
    <property type="entry name" value="MFS_KgtP"/>
    <property type="match status" value="1"/>
</dbReference>
<dbReference type="InterPro" id="IPR051084">
    <property type="entry name" value="H+-coupled_symporters"/>
</dbReference>
<dbReference type="GO" id="GO:0015293">
    <property type="term" value="F:symporter activity"/>
    <property type="evidence" value="ECO:0007669"/>
    <property type="project" value="UniProtKB-KW"/>
</dbReference>
<evidence type="ECO:0000256" key="7">
    <source>
        <dbReference type="ARBA" id="ARBA00022989"/>
    </source>
</evidence>
<comment type="subcellular location">
    <subcellularLocation>
        <location evidence="1">Cell membrane</location>
        <topology evidence="1">Multi-pass membrane protein</topology>
    </subcellularLocation>
</comment>
<dbReference type="AlphaFoldDB" id="A0A840B0U8"/>
<gene>
    <name evidence="11" type="ORF">GGR91_001801</name>
</gene>
<dbReference type="GO" id="GO:0005886">
    <property type="term" value="C:plasma membrane"/>
    <property type="evidence" value="ECO:0007669"/>
    <property type="project" value="UniProtKB-SubCell"/>
</dbReference>
<dbReference type="InterPro" id="IPR005829">
    <property type="entry name" value="Sugar_transporter_CS"/>
</dbReference>
<dbReference type="PROSITE" id="PS00217">
    <property type="entry name" value="SUGAR_TRANSPORT_2"/>
    <property type="match status" value="1"/>
</dbReference>
<comment type="caution">
    <text evidence="11">The sequence shown here is derived from an EMBL/GenBank/DDBJ whole genome shotgun (WGS) entry which is preliminary data.</text>
</comment>